<keyword evidence="3" id="KW-1185">Reference proteome</keyword>
<dbReference type="SMART" id="SM00530">
    <property type="entry name" value="HTH_XRE"/>
    <property type="match status" value="1"/>
</dbReference>
<protein>
    <recommendedName>
        <fullName evidence="1">HTH cro/C1-type domain-containing protein</fullName>
    </recommendedName>
</protein>
<dbReference type="CDD" id="cd00093">
    <property type="entry name" value="HTH_XRE"/>
    <property type="match status" value="1"/>
</dbReference>
<dbReference type="STRING" id="1032480.MLP_30420"/>
<dbReference type="Gene3D" id="1.10.260.40">
    <property type="entry name" value="lambda repressor-like DNA-binding domains"/>
    <property type="match status" value="1"/>
</dbReference>
<dbReference type="EMBL" id="AP012204">
    <property type="protein sequence ID" value="BAK36056.1"/>
    <property type="molecule type" value="Genomic_DNA"/>
</dbReference>
<dbReference type="OrthoDB" id="513181at2"/>
<reference evidence="2 3" key="1">
    <citation type="submission" date="2011-05" db="EMBL/GenBank/DDBJ databases">
        <title>Whole genome sequence of Microlunatus phosphovorus NM-1.</title>
        <authorList>
            <person name="Hosoyama A."/>
            <person name="Sasaki K."/>
            <person name="Harada T."/>
            <person name="Igarashi R."/>
            <person name="Kawakoshi A."/>
            <person name="Sasagawa M."/>
            <person name="Fukada J."/>
            <person name="Nakamura S."/>
            <person name="Katano Y."/>
            <person name="Hanada S."/>
            <person name="Kamagata Y."/>
            <person name="Nakamura N."/>
            <person name="Yamazaki S."/>
            <person name="Fujita N."/>
        </authorList>
    </citation>
    <scope>NUCLEOTIDE SEQUENCE [LARGE SCALE GENOMIC DNA]</scope>
    <source>
        <strain evidence="3">ATCC 700054 / DSM 10555 / JCM 9379 / NBRC 101784 / NCIMB 13414 / VKM Ac-1990 / NM-1</strain>
    </source>
</reference>
<evidence type="ECO:0000313" key="3">
    <source>
        <dbReference type="Proteomes" id="UP000007947"/>
    </source>
</evidence>
<organism evidence="2 3">
    <name type="scientific">Microlunatus phosphovorus (strain ATCC 700054 / DSM 10555 / JCM 9379 / NBRC 101784 / NCIMB 13414 / VKM Ac-1990 / NM-1)</name>
    <dbReference type="NCBI Taxonomy" id="1032480"/>
    <lineage>
        <taxon>Bacteria</taxon>
        <taxon>Bacillati</taxon>
        <taxon>Actinomycetota</taxon>
        <taxon>Actinomycetes</taxon>
        <taxon>Propionibacteriales</taxon>
        <taxon>Propionibacteriaceae</taxon>
        <taxon>Microlunatus</taxon>
    </lineage>
</organism>
<dbReference type="GO" id="GO:0003677">
    <property type="term" value="F:DNA binding"/>
    <property type="evidence" value="ECO:0007669"/>
    <property type="project" value="InterPro"/>
</dbReference>
<evidence type="ECO:0000259" key="1">
    <source>
        <dbReference type="PROSITE" id="PS50943"/>
    </source>
</evidence>
<dbReference type="RefSeq" id="WP_013863921.1">
    <property type="nucleotide sequence ID" value="NC_015635.1"/>
</dbReference>
<gene>
    <name evidence="2" type="ordered locus">MLP_30420</name>
</gene>
<feature type="domain" description="HTH cro/C1-type" evidence="1">
    <location>
        <begin position="20"/>
        <end position="75"/>
    </location>
</feature>
<evidence type="ECO:0000313" key="2">
    <source>
        <dbReference type="EMBL" id="BAK36056.1"/>
    </source>
</evidence>
<dbReference type="Pfam" id="PF13412">
    <property type="entry name" value="HTH_24"/>
    <property type="match status" value="1"/>
</dbReference>
<name>F5XKI4_MICPN</name>
<dbReference type="InterPro" id="IPR010982">
    <property type="entry name" value="Lambda_DNA-bd_dom_sf"/>
</dbReference>
<dbReference type="HOGENOM" id="CLU_2343562_0_0_11"/>
<dbReference type="InterPro" id="IPR001387">
    <property type="entry name" value="Cro/C1-type_HTH"/>
</dbReference>
<dbReference type="AlphaFoldDB" id="F5XKI4"/>
<sequence>MTRDDRGCAEALAQQLTTEVRVAIKASGMSQRDIADRTGIALRTLSRRLRHIGRTFSVPEIAAIGDILGFTIVDIAERAEQQPAAAVGCQSPAAAAV</sequence>
<dbReference type="KEGG" id="mph:MLP_30420"/>
<dbReference type="Proteomes" id="UP000007947">
    <property type="component" value="Chromosome"/>
</dbReference>
<dbReference type="SUPFAM" id="SSF47413">
    <property type="entry name" value="lambda repressor-like DNA-binding domains"/>
    <property type="match status" value="1"/>
</dbReference>
<dbReference type="PROSITE" id="PS50943">
    <property type="entry name" value="HTH_CROC1"/>
    <property type="match status" value="1"/>
</dbReference>
<accession>F5XKI4</accession>
<proteinExistence type="predicted"/>